<accession>A0A8X6LLW0</accession>
<evidence type="ECO:0000313" key="2">
    <source>
        <dbReference type="Proteomes" id="UP000887116"/>
    </source>
</evidence>
<dbReference type="AlphaFoldDB" id="A0A8X6LLW0"/>
<dbReference type="EMBL" id="BMAO01036646">
    <property type="protein sequence ID" value="GFR12234.1"/>
    <property type="molecule type" value="Genomic_DNA"/>
</dbReference>
<name>A0A8X6LLW0_TRICU</name>
<keyword evidence="2" id="KW-1185">Reference proteome</keyword>
<organism evidence="1 2">
    <name type="scientific">Trichonephila clavata</name>
    <name type="common">Joro spider</name>
    <name type="synonym">Nephila clavata</name>
    <dbReference type="NCBI Taxonomy" id="2740835"/>
    <lineage>
        <taxon>Eukaryota</taxon>
        <taxon>Metazoa</taxon>
        <taxon>Ecdysozoa</taxon>
        <taxon>Arthropoda</taxon>
        <taxon>Chelicerata</taxon>
        <taxon>Arachnida</taxon>
        <taxon>Araneae</taxon>
        <taxon>Araneomorphae</taxon>
        <taxon>Entelegynae</taxon>
        <taxon>Araneoidea</taxon>
        <taxon>Nephilidae</taxon>
        <taxon>Trichonephila</taxon>
    </lineage>
</organism>
<dbReference type="Proteomes" id="UP000887116">
    <property type="component" value="Unassembled WGS sequence"/>
</dbReference>
<reference evidence="1" key="1">
    <citation type="submission" date="2020-07" db="EMBL/GenBank/DDBJ databases">
        <title>Multicomponent nature underlies the extraordinary mechanical properties of spider dragline silk.</title>
        <authorList>
            <person name="Kono N."/>
            <person name="Nakamura H."/>
            <person name="Mori M."/>
            <person name="Yoshida Y."/>
            <person name="Ohtoshi R."/>
            <person name="Malay A.D."/>
            <person name="Moran D.A.P."/>
            <person name="Tomita M."/>
            <person name="Numata K."/>
            <person name="Arakawa K."/>
        </authorList>
    </citation>
    <scope>NUCLEOTIDE SEQUENCE</scope>
</reference>
<evidence type="ECO:0000313" key="1">
    <source>
        <dbReference type="EMBL" id="GFR12234.1"/>
    </source>
</evidence>
<gene>
    <name evidence="1" type="ORF">TNCT_283911</name>
</gene>
<sequence length="92" mass="10853">MISQHDESPDSTIYFNYIDCFSEIHVGHDRENDEWSTLQSTHRLFPLLSLLSWPTSAHLAQMSVSRYWKEPSEFGMYCRTRQRDTQPVTSIL</sequence>
<comment type="caution">
    <text evidence="1">The sequence shown here is derived from an EMBL/GenBank/DDBJ whole genome shotgun (WGS) entry which is preliminary data.</text>
</comment>
<proteinExistence type="predicted"/>
<protein>
    <submittedName>
        <fullName evidence="1">Uncharacterized protein</fullName>
    </submittedName>
</protein>